<organism evidence="1 2">
    <name type="scientific">Xanthomonas campestris pv. badrii</name>
    <dbReference type="NCBI Taxonomy" id="149696"/>
    <lineage>
        <taxon>Bacteria</taxon>
        <taxon>Pseudomonadati</taxon>
        <taxon>Pseudomonadota</taxon>
        <taxon>Gammaproteobacteria</taxon>
        <taxon>Lysobacterales</taxon>
        <taxon>Lysobacteraceae</taxon>
        <taxon>Xanthomonas</taxon>
    </lineage>
</organism>
<protein>
    <submittedName>
        <fullName evidence="1">DUF1631 domain-containing protein</fullName>
    </submittedName>
</protein>
<reference evidence="1 2" key="2">
    <citation type="submission" date="2020-04" db="EMBL/GenBank/DDBJ databases">
        <authorList>
            <person name="Fomenkov A."/>
            <person name="Anton B.P."/>
            <person name="Roberts R.J."/>
        </authorList>
    </citation>
    <scope>NUCLEOTIDE SEQUENCE [LARGE SCALE GENOMIC DNA]</scope>
    <source>
        <strain evidence="1 2">NEB122</strain>
    </source>
</reference>
<reference evidence="1 2" key="1">
    <citation type="submission" date="2020-04" db="EMBL/GenBank/DDBJ databases">
        <title>Genome-Wide Identification of 5-Methylcytosine Sites in Bacterial Genomes By High-Throughput Sequencing of MspJI Restriction Fragments.</title>
        <authorList>
            <person name="Wu V."/>
        </authorList>
    </citation>
    <scope>NUCLEOTIDE SEQUENCE [LARGE SCALE GENOMIC DNA]</scope>
    <source>
        <strain evidence="1 2">NEB122</strain>
    </source>
</reference>
<accession>A0A7Z2ZJB9</accession>
<name>A0A7Z2ZJB9_XANCA</name>
<dbReference type="EMBL" id="CP051651">
    <property type="protein sequence ID" value="QJD69957.1"/>
    <property type="molecule type" value="Genomic_DNA"/>
</dbReference>
<sequence>MGECCDYRRGAAQRPPHCGKARRGLPRGLREHLIRAAAARGVNLASTGLDPSDADALDLIALLFEAILVQRQLSDGQPSMLGALLVPMAKLAMRDGHLFMRDGHPVRRLLNLPVDACDGNGGETPAEPALLARVDVRRPARRAVVRVLAGRSGDDGLAGPAAPAPRRRRLLQRDAGCGRRAGRVCHAEGLTLAGG</sequence>
<proteinExistence type="predicted"/>
<dbReference type="Proteomes" id="UP000503498">
    <property type="component" value="Chromosome"/>
</dbReference>
<dbReference type="AlphaFoldDB" id="A0A7Z2ZJB9"/>
<dbReference type="InterPro" id="IPR012434">
    <property type="entry name" value="DUF1631"/>
</dbReference>
<evidence type="ECO:0000313" key="1">
    <source>
        <dbReference type="EMBL" id="QJD69957.1"/>
    </source>
</evidence>
<evidence type="ECO:0000313" key="2">
    <source>
        <dbReference type="Proteomes" id="UP000503498"/>
    </source>
</evidence>
<dbReference type="Pfam" id="PF07793">
    <property type="entry name" value="DUF1631"/>
    <property type="match status" value="1"/>
</dbReference>
<gene>
    <name evidence="1" type="ORF">HG421_03030</name>
</gene>